<accession>A0A2Z3JJQ1</accession>
<protein>
    <submittedName>
        <fullName evidence="4">Sulfatase</fullName>
    </submittedName>
</protein>
<comment type="similarity">
    <text evidence="1">Belongs to the sulfatase family.</text>
</comment>
<evidence type="ECO:0000256" key="2">
    <source>
        <dbReference type="ARBA" id="ARBA00022801"/>
    </source>
</evidence>
<dbReference type="AlphaFoldDB" id="A0A2Z3JJQ1"/>
<dbReference type="InterPro" id="IPR050738">
    <property type="entry name" value="Sulfatase"/>
</dbReference>
<reference evidence="4 5" key="1">
    <citation type="submission" date="2018-05" db="EMBL/GenBank/DDBJ databases">
        <title>Complete Genome Sequence of Deinococcus sp. strain 17bor-2.</title>
        <authorList>
            <person name="Srinivasan S."/>
        </authorList>
    </citation>
    <scope>NUCLEOTIDE SEQUENCE [LARGE SCALE GENOMIC DNA]</scope>
    <source>
        <strain evidence="4 5">17bor-2</strain>
    </source>
</reference>
<dbReference type="GO" id="GO:0004065">
    <property type="term" value="F:arylsulfatase activity"/>
    <property type="evidence" value="ECO:0007669"/>
    <property type="project" value="TreeGrafter"/>
</dbReference>
<dbReference type="PANTHER" id="PTHR42693:SF53">
    <property type="entry name" value="ENDO-4-O-SULFATASE"/>
    <property type="match status" value="1"/>
</dbReference>
<proteinExistence type="inferred from homology"/>
<evidence type="ECO:0000259" key="3">
    <source>
        <dbReference type="Pfam" id="PF00884"/>
    </source>
</evidence>
<dbReference type="InterPro" id="IPR017850">
    <property type="entry name" value="Alkaline_phosphatase_core_sf"/>
</dbReference>
<evidence type="ECO:0000313" key="5">
    <source>
        <dbReference type="Proteomes" id="UP000245368"/>
    </source>
</evidence>
<name>A0A2Z3JJQ1_9DEIO</name>
<dbReference type="EMBL" id="CP029494">
    <property type="protein sequence ID" value="AWN22158.1"/>
    <property type="molecule type" value="Genomic_DNA"/>
</dbReference>
<dbReference type="Proteomes" id="UP000245368">
    <property type="component" value="Chromosome"/>
</dbReference>
<evidence type="ECO:0000313" key="4">
    <source>
        <dbReference type="EMBL" id="AWN22158.1"/>
    </source>
</evidence>
<dbReference type="OrthoDB" id="9762324at2"/>
<dbReference type="Gene3D" id="3.40.720.10">
    <property type="entry name" value="Alkaline Phosphatase, subunit A"/>
    <property type="match status" value="1"/>
</dbReference>
<keyword evidence="5" id="KW-1185">Reference proteome</keyword>
<dbReference type="KEGG" id="dez:DKM44_01995"/>
<dbReference type="Pfam" id="PF00884">
    <property type="entry name" value="Sulfatase"/>
    <property type="match status" value="1"/>
</dbReference>
<gene>
    <name evidence="4" type="ORF">DKM44_01995</name>
</gene>
<sequence>MRVLYLDLDSLRADQLGCYGYPRPTSPTIDRLAREGTRFTNCYVSDAPCLPSRSALALGRFGLSSGVVNHGGLVSEPFPLGTRRGFSGAPGYQTLFQALRAAEMYPVSVTPFPNRHVAPWFTLGLREWYNTGRGGFEHAHEVNAVAEPWLETHAAEDGWFLHVNYWDAHTPYRVPNSYPSPFAAPADPGWLTQDILDAHWHSYGPNSAQDSPGVWARQMPERVDIPHQLRTLADYQAWLEGYDVGLRYIDDHIARLLTILERAGVLDDTLILISADHGENQGELNVYGDHQTADHFTSRVPFVARGPGFAAGQINTALHYQFDLMAAVLRQVGGDVPGAWDARPPDLTAGTGRPHLVLSQMAWTCQRSVRWDKYLCLRTYHDGYKDLPPLLLFDLEADPHELHDLSAQRPELVAYALERLDEFVFDGIQRSPLAQPYDPMHVVLREGGPWQVRGRLGWYTGHLRDTGRAHHAEALLARHAGEAEP</sequence>
<organism evidence="4 5">
    <name type="scientific">Deinococcus irradiatisoli</name>
    <dbReference type="NCBI Taxonomy" id="2202254"/>
    <lineage>
        <taxon>Bacteria</taxon>
        <taxon>Thermotogati</taxon>
        <taxon>Deinococcota</taxon>
        <taxon>Deinococci</taxon>
        <taxon>Deinococcales</taxon>
        <taxon>Deinococcaceae</taxon>
        <taxon>Deinococcus</taxon>
    </lineage>
</organism>
<dbReference type="CDD" id="cd16148">
    <property type="entry name" value="sulfatase_like"/>
    <property type="match status" value="1"/>
</dbReference>
<feature type="domain" description="Sulfatase N-terminal" evidence="3">
    <location>
        <begin position="3"/>
        <end position="333"/>
    </location>
</feature>
<dbReference type="SUPFAM" id="SSF53649">
    <property type="entry name" value="Alkaline phosphatase-like"/>
    <property type="match status" value="1"/>
</dbReference>
<dbReference type="Gene3D" id="3.30.1120.10">
    <property type="match status" value="1"/>
</dbReference>
<dbReference type="RefSeq" id="WP_109824976.1">
    <property type="nucleotide sequence ID" value="NZ_CP029494.1"/>
</dbReference>
<keyword evidence="2" id="KW-0378">Hydrolase</keyword>
<dbReference type="PANTHER" id="PTHR42693">
    <property type="entry name" value="ARYLSULFATASE FAMILY MEMBER"/>
    <property type="match status" value="1"/>
</dbReference>
<dbReference type="InterPro" id="IPR000917">
    <property type="entry name" value="Sulfatase_N"/>
</dbReference>
<evidence type="ECO:0000256" key="1">
    <source>
        <dbReference type="ARBA" id="ARBA00008779"/>
    </source>
</evidence>